<keyword evidence="3" id="KW-1185">Reference proteome</keyword>
<dbReference type="AlphaFoldDB" id="A0A3M7T5M0"/>
<evidence type="ECO:0000256" key="1">
    <source>
        <dbReference type="SAM" id="Phobius"/>
    </source>
</evidence>
<feature type="transmembrane region" description="Helical" evidence="1">
    <location>
        <begin position="12"/>
        <end position="30"/>
    </location>
</feature>
<keyword evidence="1" id="KW-1133">Transmembrane helix</keyword>
<accession>A0A3M7T5M0</accession>
<comment type="caution">
    <text evidence="2">The sequence shown here is derived from an EMBL/GenBank/DDBJ whole genome shotgun (WGS) entry which is preliminary data.</text>
</comment>
<proteinExistence type="predicted"/>
<reference evidence="2 3" key="1">
    <citation type="journal article" date="2018" name="Sci. Rep.">
        <title>Genomic signatures of local adaptation to the degree of environmental predictability in rotifers.</title>
        <authorList>
            <person name="Franch-Gras L."/>
            <person name="Hahn C."/>
            <person name="Garcia-Roger E.M."/>
            <person name="Carmona M.J."/>
            <person name="Serra M."/>
            <person name="Gomez A."/>
        </authorList>
    </citation>
    <scope>NUCLEOTIDE SEQUENCE [LARGE SCALE GENOMIC DNA]</scope>
    <source>
        <strain evidence="2">HYR1</strain>
    </source>
</reference>
<keyword evidence="1" id="KW-0812">Transmembrane</keyword>
<dbReference type="EMBL" id="REGN01000245">
    <property type="protein sequence ID" value="RNA43271.1"/>
    <property type="molecule type" value="Genomic_DNA"/>
</dbReference>
<sequence length="85" mass="10118">MNFSITICFVHLYKVLYTFTDLLITLLLLIPSHYLIVFVYLCHFSPITFLLYLCNPYLSNLQKHLFTNIYVSQSKCKIRVRIKIP</sequence>
<feature type="transmembrane region" description="Helical" evidence="1">
    <location>
        <begin position="36"/>
        <end position="54"/>
    </location>
</feature>
<dbReference type="Proteomes" id="UP000276133">
    <property type="component" value="Unassembled WGS sequence"/>
</dbReference>
<gene>
    <name evidence="2" type="ORF">BpHYR1_022925</name>
</gene>
<name>A0A3M7T5M0_BRAPC</name>
<evidence type="ECO:0000313" key="3">
    <source>
        <dbReference type="Proteomes" id="UP000276133"/>
    </source>
</evidence>
<protein>
    <submittedName>
        <fullName evidence="2">Uncharacterized protein</fullName>
    </submittedName>
</protein>
<evidence type="ECO:0000313" key="2">
    <source>
        <dbReference type="EMBL" id="RNA43271.1"/>
    </source>
</evidence>
<keyword evidence="1" id="KW-0472">Membrane</keyword>
<organism evidence="2 3">
    <name type="scientific">Brachionus plicatilis</name>
    <name type="common">Marine rotifer</name>
    <name type="synonym">Brachionus muelleri</name>
    <dbReference type="NCBI Taxonomy" id="10195"/>
    <lineage>
        <taxon>Eukaryota</taxon>
        <taxon>Metazoa</taxon>
        <taxon>Spiralia</taxon>
        <taxon>Gnathifera</taxon>
        <taxon>Rotifera</taxon>
        <taxon>Eurotatoria</taxon>
        <taxon>Monogononta</taxon>
        <taxon>Pseudotrocha</taxon>
        <taxon>Ploima</taxon>
        <taxon>Brachionidae</taxon>
        <taxon>Brachionus</taxon>
    </lineage>
</organism>